<dbReference type="KEGG" id="beq:BEWA_054430"/>
<feature type="transmembrane region" description="Helical" evidence="1">
    <location>
        <begin position="145"/>
        <end position="170"/>
    </location>
</feature>
<keyword evidence="1" id="KW-0472">Membrane</keyword>
<evidence type="ECO:0000313" key="3">
    <source>
        <dbReference type="Proteomes" id="UP000031512"/>
    </source>
</evidence>
<keyword evidence="1" id="KW-0812">Transmembrane</keyword>
<reference evidence="2 3" key="1">
    <citation type="journal article" date="2012" name="BMC Genomics">
        <title>Comparative genomic analysis and phylogenetic position of Theileria equi.</title>
        <authorList>
            <person name="Kappmeyer L.S."/>
            <person name="Thiagarajan M."/>
            <person name="Herndon D.R."/>
            <person name="Ramsay J.D."/>
            <person name="Caler E."/>
            <person name="Djikeng A."/>
            <person name="Gillespie J.J."/>
            <person name="Lau A.O."/>
            <person name="Roalson E.H."/>
            <person name="Silva J.C."/>
            <person name="Silva M.G."/>
            <person name="Suarez C.E."/>
            <person name="Ueti M.W."/>
            <person name="Nene V.M."/>
            <person name="Mealey R.H."/>
            <person name="Knowles D.P."/>
            <person name="Brayton K.A."/>
        </authorList>
    </citation>
    <scope>NUCLEOTIDE SEQUENCE [LARGE SCALE GENOMIC DNA]</scope>
    <source>
        <strain evidence="2 3">WA</strain>
    </source>
</reference>
<dbReference type="STRING" id="1537102.L1LD74"/>
<dbReference type="EMBL" id="ACOU01000003">
    <property type="protein sequence ID" value="EKX73387.1"/>
    <property type="molecule type" value="Genomic_DNA"/>
</dbReference>
<dbReference type="RefSeq" id="XP_004832839.1">
    <property type="nucleotide sequence ID" value="XM_004832782.1"/>
</dbReference>
<protein>
    <submittedName>
        <fullName evidence="2">Uncharacterized protein</fullName>
    </submittedName>
</protein>
<evidence type="ECO:0000313" key="2">
    <source>
        <dbReference type="EMBL" id="EKX73387.1"/>
    </source>
</evidence>
<comment type="caution">
    <text evidence="2">The sequence shown here is derived from an EMBL/GenBank/DDBJ whole genome shotgun (WGS) entry which is preliminary data.</text>
</comment>
<feature type="transmembrane region" description="Helical" evidence="1">
    <location>
        <begin position="20"/>
        <end position="42"/>
    </location>
</feature>
<dbReference type="AlphaFoldDB" id="L1LD74"/>
<accession>L1LD74</accession>
<feature type="transmembrane region" description="Helical" evidence="1">
    <location>
        <begin position="93"/>
        <end position="112"/>
    </location>
</feature>
<feature type="transmembrane region" description="Helical" evidence="1">
    <location>
        <begin position="271"/>
        <end position="290"/>
    </location>
</feature>
<dbReference type="Proteomes" id="UP000031512">
    <property type="component" value="Unassembled WGS sequence"/>
</dbReference>
<organism evidence="2 3">
    <name type="scientific">Theileria equi strain WA</name>
    <dbReference type="NCBI Taxonomy" id="1537102"/>
    <lineage>
        <taxon>Eukaryota</taxon>
        <taxon>Sar</taxon>
        <taxon>Alveolata</taxon>
        <taxon>Apicomplexa</taxon>
        <taxon>Aconoidasida</taxon>
        <taxon>Piroplasmida</taxon>
        <taxon>Theileriidae</taxon>
        <taxon>Theileria</taxon>
    </lineage>
</organism>
<dbReference type="VEuPathDB" id="PiroplasmaDB:BEWA_054430"/>
<keyword evidence="1" id="KW-1133">Transmembrane helix</keyword>
<feature type="transmembrane region" description="Helical" evidence="1">
    <location>
        <begin position="63"/>
        <end position="81"/>
    </location>
</feature>
<feature type="transmembrane region" description="Helical" evidence="1">
    <location>
        <begin position="310"/>
        <end position="331"/>
    </location>
</feature>
<feature type="transmembrane region" description="Helical" evidence="1">
    <location>
        <begin position="119"/>
        <end position="139"/>
    </location>
</feature>
<keyword evidence="3" id="KW-1185">Reference proteome</keyword>
<gene>
    <name evidence="2" type="ORF">BEWA_054430</name>
</gene>
<dbReference type="GeneID" id="15802994"/>
<evidence type="ECO:0000256" key="1">
    <source>
        <dbReference type="SAM" id="Phobius"/>
    </source>
</evidence>
<proteinExistence type="predicted"/>
<feature type="transmembrane region" description="Helical" evidence="1">
    <location>
        <begin position="238"/>
        <end position="259"/>
    </location>
</feature>
<feature type="transmembrane region" description="Helical" evidence="1">
    <location>
        <begin position="182"/>
        <end position="208"/>
    </location>
</feature>
<sequence length="490" mass="55474">MTDTEKSEMTEDSKAGLKKAVAFLTGVTLYQLPYLAISAGKFTLGRFKIPSSNLSLYINRMIIAYRIVSLIGIGSTTAYIQMNWPKKNELTSLLFWLYNFCFVLLLFVYCIGGELGYITAYYWTISLASLFFGLCYTTSVDIVAANVVCLLAAFPLTGVIISLYHILFLTIGEYFGIPNTNYWLVVVQMIIAILITGTNALLFTIAYWHEKDGTGESGSGSSSNNQNNDDFMTALAKAWSPILLITLGYGLQNAFYPGIAPYKLIGPNLGYWIDLTVLFTSAIPPLFILVLKEKEIGPNTSWSQTAGWHWSWLFFLVEIICATIFILALHYPDWGLSQNVRSNAKLLGFLTVTYDGCVQFTRAIGTNGADTQGEPKKSNSAMNTFNSFSHSFAQVIFAFMGDGYMRIYSEHEDNRDGWPTRHFGILRSFWYWIWNSTKMSYHILKTAFTRDLRRDILGKNVHLFIVYEDTSHECEDDLFDLPFIHKKKSR</sequence>
<name>L1LD74_THEEQ</name>